<comment type="catalytic activity">
    <reaction evidence="14">
        <text>pyruvate + ATP + H2O = phosphoenolpyruvate + AMP + phosphate + 2 H(+)</text>
        <dbReference type="Rhea" id="RHEA:11364"/>
        <dbReference type="ChEBI" id="CHEBI:15361"/>
        <dbReference type="ChEBI" id="CHEBI:15377"/>
        <dbReference type="ChEBI" id="CHEBI:15378"/>
        <dbReference type="ChEBI" id="CHEBI:30616"/>
        <dbReference type="ChEBI" id="CHEBI:43474"/>
        <dbReference type="ChEBI" id="CHEBI:58702"/>
        <dbReference type="ChEBI" id="CHEBI:456215"/>
        <dbReference type="EC" id="2.7.9.2"/>
    </reaction>
</comment>
<evidence type="ECO:0000256" key="4">
    <source>
        <dbReference type="ARBA" id="ARBA00007837"/>
    </source>
</evidence>
<comment type="similarity">
    <text evidence="4">Belongs to the PEP-utilizing enzyme family.</text>
</comment>
<dbReference type="STRING" id="526222.Desal_2676"/>
<dbReference type="Gene3D" id="3.30.1490.20">
    <property type="entry name" value="ATP-grasp fold, A domain"/>
    <property type="match status" value="1"/>
</dbReference>
<feature type="domain" description="PEP-utilising enzyme mobile" evidence="15">
    <location>
        <begin position="449"/>
        <end position="518"/>
    </location>
</feature>
<dbReference type="UniPathway" id="UPA00138"/>
<dbReference type="Pfam" id="PF00391">
    <property type="entry name" value="PEP-utilizers"/>
    <property type="match status" value="1"/>
</dbReference>
<dbReference type="GO" id="GO:0008986">
    <property type="term" value="F:pyruvate, water dikinase activity"/>
    <property type="evidence" value="ECO:0007669"/>
    <property type="project" value="UniProtKB-EC"/>
</dbReference>
<evidence type="ECO:0000256" key="12">
    <source>
        <dbReference type="ARBA" id="ARBA00022842"/>
    </source>
</evidence>
<keyword evidence="18" id="KW-1185">Reference proteome</keyword>
<evidence type="ECO:0000256" key="2">
    <source>
        <dbReference type="ARBA" id="ARBA00002988"/>
    </source>
</evidence>
<keyword evidence="8" id="KW-0479">Metal-binding</keyword>
<dbReference type="GO" id="GO:0046872">
    <property type="term" value="F:metal ion binding"/>
    <property type="evidence" value="ECO:0007669"/>
    <property type="project" value="UniProtKB-KW"/>
</dbReference>
<dbReference type="Proteomes" id="UP000002601">
    <property type="component" value="Chromosome"/>
</dbReference>
<dbReference type="InterPro" id="IPR002192">
    <property type="entry name" value="PPDK_AMP/ATP-bd"/>
</dbReference>
<dbReference type="Gene3D" id="3.30.470.20">
    <property type="entry name" value="ATP-grasp fold, B domain"/>
    <property type="match status" value="1"/>
</dbReference>
<evidence type="ECO:0000256" key="5">
    <source>
        <dbReference type="ARBA" id="ARBA00011996"/>
    </source>
</evidence>
<dbReference type="PANTHER" id="PTHR43030">
    <property type="entry name" value="PHOSPHOENOLPYRUVATE SYNTHASE"/>
    <property type="match status" value="1"/>
</dbReference>
<gene>
    <name evidence="17" type="ordered locus">Desal_2676</name>
</gene>
<dbReference type="InterPro" id="IPR006319">
    <property type="entry name" value="PEP_synth"/>
</dbReference>
<evidence type="ECO:0000259" key="15">
    <source>
        <dbReference type="Pfam" id="PF00391"/>
    </source>
</evidence>
<dbReference type="RefSeq" id="WP_015852546.1">
    <property type="nucleotide sequence ID" value="NC_012881.1"/>
</dbReference>
<proteinExistence type="inferred from homology"/>
<dbReference type="GO" id="GO:0005524">
    <property type="term" value="F:ATP binding"/>
    <property type="evidence" value="ECO:0007669"/>
    <property type="project" value="UniProtKB-KW"/>
</dbReference>
<evidence type="ECO:0000256" key="6">
    <source>
        <dbReference type="ARBA" id="ARBA00021623"/>
    </source>
</evidence>
<evidence type="ECO:0000256" key="8">
    <source>
        <dbReference type="ARBA" id="ARBA00022723"/>
    </source>
</evidence>
<evidence type="ECO:0000259" key="16">
    <source>
        <dbReference type="Pfam" id="PF01326"/>
    </source>
</evidence>
<evidence type="ECO:0000256" key="11">
    <source>
        <dbReference type="ARBA" id="ARBA00022840"/>
    </source>
</evidence>
<dbReference type="EC" id="2.7.9.2" evidence="5"/>
<evidence type="ECO:0000256" key="14">
    <source>
        <dbReference type="ARBA" id="ARBA00047700"/>
    </source>
</evidence>
<dbReference type="InterPro" id="IPR036637">
    <property type="entry name" value="Phosphohistidine_dom_sf"/>
</dbReference>
<evidence type="ECO:0000256" key="7">
    <source>
        <dbReference type="ARBA" id="ARBA00022679"/>
    </source>
</evidence>
<evidence type="ECO:0000313" key="18">
    <source>
        <dbReference type="Proteomes" id="UP000002601"/>
    </source>
</evidence>
<dbReference type="Pfam" id="PF01326">
    <property type="entry name" value="PPDK_N"/>
    <property type="match status" value="1"/>
</dbReference>
<dbReference type="SUPFAM" id="SSF52009">
    <property type="entry name" value="Phosphohistidine domain"/>
    <property type="match status" value="1"/>
</dbReference>
<keyword evidence="17" id="KW-0670">Pyruvate</keyword>
<dbReference type="eggNOG" id="COG0574">
    <property type="taxonomic scope" value="Bacteria"/>
</dbReference>
<evidence type="ECO:0000256" key="9">
    <source>
        <dbReference type="ARBA" id="ARBA00022741"/>
    </source>
</evidence>
<dbReference type="EMBL" id="CP001649">
    <property type="protein sequence ID" value="ACS80730.1"/>
    <property type="molecule type" value="Genomic_DNA"/>
</dbReference>
<evidence type="ECO:0000313" key="17">
    <source>
        <dbReference type="EMBL" id="ACS80730.1"/>
    </source>
</evidence>
<dbReference type="HOGENOM" id="CLU_011040_0_0_7"/>
<dbReference type="PANTHER" id="PTHR43030:SF1">
    <property type="entry name" value="PHOSPHOENOLPYRUVATE SYNTHASE"/>
    <property type="match status" value="1"/>
</dbReference>
<keyword evidence="11" id="KW-0067">ATP-binding</keyword>
<keyword evidence="7 17" id="KW-0808">Transferase</keyword>
<dbReference type="OrthoDB" id="9760711at2"/>
<reference evidence="17 18" key="1">
    <citation type="submission" date="2009-06" db="EMBL/GenBank/DDBJ databases">
        <title>Complete sequence of Desulfovibrio salexigens DSM 2638.</title>
        <authorList>
            <consortium name="US DOE Joint Genome Institute"/>
            <person name="Lucas S."/>
            <person name="Copeland A."/>
            <person name="Lapidus A."/>
            <person name="Glavina del Rio T."/>
            <person name="Tice H."/>
            <person name="Bruce D."/>
            <person name="Goodwin L."/>
            <person name="Pitluck S."/>
            <person name="Munk A.C."/>
            <person name="Brettin T."/>
            <person name="Detter J.C."/>
            <person name="Han C."/>
            <person name="Tapia R."/>
            <person name="Larimer F."/>
            <person name="Land M."/>
            <person name="Hauser L."/>
            <person name="Kyrpides N."/>
            <person name="Anderson I."/>
            <person name="Wall J.D."/>
            <person name="Arkin A.P."/>
            <person name="Dehal P."/>
            <person name="Chivian D."/>
            <person name="Giles B."/>
            <person name="Hazen T.C."/>
        </authorList>
    </citation>
    <scope>NUCLEOTIDE SEQUENCE [LARGE SCALE GENOMIC DNA]</scope>
    <source>
        <strain evidence="18">ATCC 14822 / DSM 2638 / NCIMB 8403 / VKM B-1763</strain>
    </source>
</reference>
<keyword evidence="12" id="KW-0460">Magnesium</keyword>
<comment type="function">
    <text evidence="2">Catalyzes the phosphorylation of pyruvate to phosphoenolpyruvate.</text>
</comment>
<dbReference type="InterPro" id="IPR008279">
    <property type="entry name" value="PEP-util_enz_mobile_dom"/>
</dbReference>
<dbReference type="SUPFAM" id="SSF56059">
    <property type="entry name" value="Glutathione synthetase ATP-binding domain-like"/>
    <property type="match status" value="1"/>
</dbReference>
<evidence type="ECO:0000256" key="1">
    <source>
        <dbReference type="ARBA" id="ARBA00001946"/>
    </source>
</evidence>
<evidence type="ECO:0000256" key="10">
    <source>
        <dbReference type="ARBA" id="ARBA00022777"/>
    </source>
</evidence>
<dbReference type="InterPro" id="IPR013815">
    <property type="entry name" value="ATP_grasp_subdomain_1"/>
</dbReference>
<evidence type="ECO:0000256" key="13">
    <source>
        <dbReference type="ARBA" id="ARBA00033470"/>
    </source>
</evidence>
<keyword evidence="9" id="KW-0547">Nucleotide-binding</keyword>
<dbReference type="KEGG" id="dsa:Desal_2676"/>
<organism evidence="17 18">
    <name type="scientific">Maridesulfovibrio salexigens (strain ATCC 14822 / DSM 2638 / NCIMB 8403 / VKM B-1763)</name>
    <name type="common">Desulfovibrio salexigens</name>
    <dbReference type="NCBI Taxonomy" id="526222"/>
    <lineage>
        <taxon>Bacteria</taxon>
        <taxon>Pseudomonadati</taxon>
        <taxon>Thermodesulfobacteriota</taxon>
        <taxon>Desulfovibrionia</taxon>
        <taxon>Desulfovibrionales</taxon>
        <taxon>Desulfovibrionaceae</taxon>
        <taxon>Maridesulfovibrio</taxon>
    </lineage>
</organism>
<dbReference type="AlphaFoldDB" id="C6BYX3"/>
<dbReference type="eggNOG" id="COG1080">
    <property type="taxonomic scope" value="Bacteria"/>
</dbReference>
<dbReference type="GO" id="GO:0006094">
    <property type="term" value="P:gluconeogenesis"/>
    <property type="evidence" value="ECO:0007669"/>
    <property type="project" value="UniProtKB-UniPathway"/>
</dbReference>
<comment type="pathway">
    <text evidence="3">Carbohydrate biosynthesis; gluconeogenesis.</text>
</comment>
<protein>
    <recommendedName>
        <fullName evidence="6">Phosphoenolpyruvate synthase</fullName>
        <ecNumber evidence="5">2.7.9.2</ecNumber>
    </recommendedName>
    <alternativeName>
        <fullName evidence="13">Pyruvate, water dikinase</fullName>
    </alternativeName>
</protein>
<keyword evidence="10 17" id="KW-0418">Kinase</keyword>
<sequence length="815" mass="89700">MLPLKSLKYWAETLFAPRALQQRKYEAFKILLEYDSQALDLVADLEELFYGRNLSDRMQANCLQAQISQAVYGMVGELQEMHPHKFRDLPEEFQRIDLKARNAVALPFPDSGPPYTVPLAAAGECPDLSGGKGANLGRVHGLGHVEALPGFVVTANAFQAYLEHNDLREAVSKRLCQMEVGNVRLLSSLTLELQELFLAGEVPPKVTTEIKQGLATYLDGTGRLAVRSSALAEDSEISFAGQYASELDVHPDDVLEAYKRVLAGKYCPRAVSYRISNGLTDNDTAMAVLIVPMIDARSSGVVYSLDPDCLSRDSVGVYGVSGLGASLVDGSVVPVKGSLYRDKEPRLVSDCDFNRAALPDERMLIQLAKCALKLEEQFGCPQDMEWALDQEGQFHILQTRPLQQEAAGQVREFAPIAAMPLIEGLERAAGGAGCGEVYFARSGEEIARIPEGAIVVTPALKPSLLTFAAKMNGVLSAAGSRASHFGSVAREMGIPVLVGDVLDRFKPGQVVTVDGTSGAVYEGCIESVLTRSCNDSRVPQRILDLYKDMAPPLVHLNLVDPNAENFCPSGCESMHDLIRYCHEMAVQEMFSLVDKRGLGMGSSKRLLTSLPLVVYLIDLERGLDSGVENKKEVFPDEINSFPMQVFWKGLSDERVDWPEEMTHVDWEEFDRMSAGIFSKDSKLLASYGLLAEDYMHLLVRFGYHFSEIDSLCGPVAGHNYIKFRFKGGGAGLDNRILRLEFISKALEYYGFETEMRGDMLLAFSSRLDLKDTAKQLAVLGYLMAVTRLMDMRLENSGQVDAELVKFVFAAEGIDV</sequence>
<accession>C6BYX3</accession>
<dbReference type="Gene3D" id="3.50.30.10">
    <property type="entry name" value="Phosphohistidine domain"/>
    <property type="match status" value="1"/>
</dbReference>
<evidence type="ECO:0000256" key="3">
    <source>
        <dbReference type="ARBA" id="ARBA00004742"/>
    </source>
</evidence>
<feature type="domain" description="Pyruvate phosphate dikinase AMP/ATP-binding" evidence="16">
    <location>
        <begin position="128"/>
        <end position="410"/>
    </location>
</feature>
<comment type="cofactor">
    <cofactor evidence="1">
        <name>Mg(2+)</name>
        <dbReference type="ChEBI" id="CHEBI:18420"/>
    </cofactor>
</comment>
<name>C6BYX3_MARSD</name>